<dbReference type="EMBL" id="CP036170">
    <property type="protein sequence ID" value="QBF73352.1"/>
    <property type="molecule type" value="Genomic_DNA"/>
</dbReference>
<reference evidence="3 4" key="1">
    <citation type="journal article" date="2019" name="Appl. Environ. Microbiol.">
        <title>Clostridium scindens ATCC 35704: integration of nutritional requirements, the complete genome sequence, and global transcriptional responses to bile acids.</title>
        <authorList>
            <person name="Devendran S."/>
            <person name="Shrestha R."/>
            <person name="Alves J.M.P."/>
            <person name="Wolf P.G."/>
            <person name="Ly L."/>
            <person name="Hernandez A.G."/>
            <person name="Mendez-Garcia C."/>
            <person name="Inboden A."/>
            <person name="Wiley J."/>
            <person name="Paul O."/>
            <person name="Allen A."/>
            <person name="Springer E."/>
            <person name="Wright C.L."/>
            <person name="Fields C.J."/>
            <person name="Daniel S.L."/>
            <person name="Ridlon J.M."/>
        </authorList>
    </citation>
    <scope>NUCLEOTIDE SEQUENCE [LARGE SCALE GENOMIC DNA]</scope>
    <source>
        <strain evidence="3 4">ATCC 35704</strain>
    </source>
</reference>
<evidence type="ECO:0000259" key="2">
    <source>
        <dbReference type="Pfam" id="PF20047"/>
    </source>
</evidence>
<feature type="transmembrane region" description="Helical" evidence="1">
    <location>
        <begin position="236"/>
        <end position="257"/>
    </location>
</feature>
<dbReference type="InterPro" id="IPR045611">
    <property type="entry name" value="DUF6449"/>
</dbReference>
<evidence type="ECO:0000313" key="4">
    <source>
        <dbReference type="Proteomes" id="UP000289664"/>
    </source>
</evidence>
<evidence type="ECO:0000256" key="1">
    <source>
        <dbReference type="SAM" id="Phobius"/>
    </source>
</evidence>
<dbReference type="Proteomes" id="UP000289664">
    <property type="component" value="Chromosome"/>
</dbReference>
<organism evidence="3 4">
    <name type="scientific">Clostridium scindens (strain ATCC 35704 / DSM 5676 / VPI 13733 / 19)</name>
    <dbReference type="NCBI Taxonomy" id="411468"/>
    <lineage>
        <taxon>Bacteria</taxon>
        <taxon>Bacillati</taxon>
        <taxon>Bacillota</taxon>
        <taxon>Clostridia</taxon>
        <taxon>Lachnospirales</taxon>
        <taxon>Lachnospiraceae</taxon>
    </lineage>
</organism>
<proteinExistence type="predicted"/>
<protein>
    <recommendedName>
        <fullName evidence="2">DUF6449 domain-containing protein</fullName>
    </recommendedName>
</protein>
<dbReference type="RefSeq" id="WP_233440733.1">
    <property type="nucleotide sequence ID" value="NZ_CP036170.1"/>
</dbReference>
<feature type="domain" description="DUF6449" evidence="2">
    <location>
        <begin position="446"/>
        <end position="550"/>
    </location>
</feature>
<evidence type="ECO:0000313" key="3">
    <source>
        <dbReference type="EMBL" id="QBF73352.1"/>
    </source>
</evidence>
<feature type="transmembrane region" description="Helical" evidence="1">
    <location>
        <begin position="127"/>
        <end position="151"/>
    </location>
</feature>
<sequence length="662" mass="73926">MTSAKYYSNWLKEAGRGHISAILAWGGFALYLIFKVMSLSVDTDFLFFGIGSAELSYLCMGLGILLAFSEFGYLFQAKKQDFYYSLPVKRNTIFWTRYFHGLLHFAFPFLITQAVCAVYQAGHDTLFAPYASVYTVRSVIVFFLVFLLFYHMGLMAAAVSGRVAFAVAVLAVLLFYFEILAQYVLLGMSQEIFHTFYRIPLLEEAGRLLVPARLADTLAGTFLYEKREVLEYFPKGGQICAALAWILLLGVAILLVLGRRKTEMTGRDFASRLAERVTEFLLSVLAGLCACTLILKIFHTMEEGGLKGVLCLTLAGVVGTLAVHLLVEGLVRVPLRKIARRKGQLAAECIAVCVAALAFLEGRDSFDGFYPRPDQIKGLSIFMNGVDIDQAQYEEIEAGRDHYLIDSRLAQYSLHDNGMEEGLAWLRTVCRQGKGSGRVTTATVCYEMKSGAMKYRAYPVDEESLDAFAGVYECGEYKEKAYPLTEIKEADQERLVWSDGVLEQTLRLTAQEKKDFLAAYKADVDSLKLAELKESLPAGYIELESEVSAKDMRAAIYPFFGRTCNFLKEHGADVGKQIEDYKIVGLKVKNMPSGTGKRTGNTGIRFYQEEEDLEAWRGKLVPEDLAIQSILHPVDGRTYAEAEIKDEDTSSVTITQCYGKAK</sequence>
<accession>A0A494WGA2</accession>
<feature type="transmembrane region" description="Helical" evidence="1">
    <location>
        <begin position="343"/>
        <end position="360"/>
    </location>
</feature>
<feature type="transmembrane region" description="Helical" evidence="1">
    <location>
        <begin position="305"/>
        <end position="331"/>
    </location>
</feature>
<feature type="transmembrane region" description="Helical" evidence="1">
    <location>
        <begin position="98"/>
        <end position="121"/>
    </location>
</feature>
<dbReference type="GeneID" id="62694955"/>
<dbReference type="Pfam" id="PF20047">
    <property type="entry name" value="DUF6449"/>
    <property type="match status" value="1"/>
</dbReference>
<dbReference type="KEGG" id="csci:HDCHBGLK_00726"/>
<keyword evidence="4" id="KW-1185">Reference proteome</keyword>
<dbReference type="AlphaFoldDB" id="A0A494WGA2"/>
<keyword evidence="1" id="KW-0812">Transmembrane</keyword>
<feature type="transmembrane region" description="Helical" evidence="1">
    <location>
        <begin position="163"/>
        <end position="185"/>
    </location>
</feature>
<gene>
    <name evidence="3" type="ORF">HDCHBGLK_00726</name>
</gene>
<feature type="transmembrane region" description="Helical" evidence="1">
    <location>
        <begin position="277"/>
        <end position="299"/>
    </location>
</feature>
<keyword evidence="1" id="KW-0472">Membrane</keyword>
<keyword evidence="1" id="KW-1133">Transmembrane helix</keyword>
<feature type="transmembrane region" description="Helical" evidence="1">
    <location>
        <begin position="21"/>
        <end position="39"/>
    </location>
</feature>
<name>A0A494WGA2_CLOS5</name>
<feature type="transmembrane region" description="Helical" evidence="1">
    <location>
        <begin position="45"/>
        <end position="68"/>
    </location>
</feature>